<comment type="caution">
    <text evidence="2">The sequence shown here is derived from an EMBL/GenBank/DDBJ whole genome shotgun (WGS) entry which is preliminary data.</text>
</comment>
<gene>
    <name evidence="2" type="ORF">TAE01_13390</name>
</gene>
<proteinExistence type="predicted"/>
<evidence type="ECO:0000256" key="1">
    <source>
        <dbReference type="SAM" id="MobiDB-lite"/>
    </source>
</evidence>
<evidence type="ECO:0000313" key="2">
    <source>
        <dbReference type="EMBL" id="GEO29529.1"/>
    </source>
</evidence>
<dbReference type="EMBL" id="BJYX01000005">
    <property type="protein sequence ID" value="GEO29529.1"/>
    <property type="molecule type" value="Genomic_DNA"/>
</dbReference>
<reference evidence="2 3" key="1">
    <citation type="submission" date="2019-07" db="EMBL/GenBank/DDBJ databases">
        <title>Whole genome shotgun sequence of Terrabacter aerolatus NBRC 106305.</title>
        <authorList>
            <person name="Hosoyama A."/>
            <person name="Uohara A."/>
            <person name="Ohji S."/>
            <person name="Ichikawa N."/>
        </authorList>
    </citation>
    <scope>NUCLEOTIDE SEQUENCE [LARGE SCALE GENOMIC DNA]</scope>
    <source>
        <strain evidence="2 3">NBRC 106305</strain>
    </source>
</reference>
<dbReference type="OrthoDB" id="3785441at2"/>
<name>A0A512CZ86_9MICO</name>
<sequence>MNAMPPPSSTPTPSTPPAQPPSATGDPDAATAAPSRLVLSSRPGVDASDGVWWPRTADLATEVPLLDVAVQERVNARIARIGYERAHWSDAPGRIRTSLGITHLGWFEHSRYPDHVLLSLSDYQRLVLTVLLPDSDEVAANAALESASD</sequence>
<feature type="compositionally biased region" description="Pro residues" evidence="1">
    <location>
        <begin position="1"/>
        <end position="20"/>
    </location>
</feature>
<dbReference type="AlphaFoldDB" id="A0A512CZ86"/>
<evidence type="ECO:0000313" key="3">
    <source>
        <dbReference type="Proteomes" id="UP000321534"/>
    </source>
</evidence>
<feature type="compositionally biased region" description="Low complexity" evidence="1">
    <location>
        <begin position="21"/>
        <end position="34"/>
    </location>
</feature>
<dbReference type="Proteomes" id="UP000321534">
    <property type="component" value="Unassembled WGS sequence"/>
</dbReference>
<accession>A0A512CZ86</accession>
<protein>
    <submittedName>
        <fullName evidence="2">Uncharacterized protein</fullName>
    </submittedName>
</protein>
<organism evidence="2 3">
    <name type="scientific">Terrabacter aerolatus</name>
    <dbReference type="NCBI Taxonomy" id="422442"/>
    <lineage>
        <taxon>Bacteria</taxon>
        <taxon>Bacillati</taxon>
        <taxon>Actinomycetota</taxon>
        <taxon>Actinomycetes</taxon>
        <taxon>Micrococcales</taxon>
        <taxon>Intrasporangiaceae</taxon>
        <taxon>Terrabacter</taxon>
    </lineage>
</organism>
<keyword evidence="3" id="KW-1185">Reference proteome</keyword>
<dbReference type="InterPro" id="IPR046036">
    <property type="entry name" value="DUF5994"/>
</dbReference>
<feature type="region of interest" description="Disordered" evidence="1">
    <location>
        <begin position="1"/>
        <end position="34"/>
    </location>
</feature>
<dbReference type="Pfam" id="PF19457">
    <property type="entry name" value="DUF5994"/>
    <property type="match status" value="1"/>
</dbReference>